<keyword evidence="3 8" id="KW-0813">Transport</keyword>
<evidence type="ECO:0000256" key="9">
    <source>
        <dbReference type="SAM" id="MobiDB-lite"/>
    </source>
</evidence>
<dbReference type="PANTHER" id="PTHR30450">
    <property type="entry name" value="ABC TRANSPORTER PERMEASE"/>
    <property type="match status" value="1"/>
</dbReference>
<dbReference type="PROSITE" id="PS50928">
    <property type="entry name" value="ABC_TM1"/>
    <property type="match status" value="1"/>
</dbReference>
<name>A0A918DSX6_9ACTN</name>
<feature type="transmembrane region" description="Helical" evidence="8">
    <location>
        <begin position="146"/>
        <end position="168"/>
    </location>
</feature>
<evidence type="ECO:0000256" key="2">
    <source>
        <dbReference type="ARBA" id="ARBA00007069"/>
    </source>
</evidence>
<evidence type="ECO:0000256" key="5">
    <source>
        <dbReference type="ARBA" id="ARBA00022692"/>
    </source>
</evidence>
<dbReference type="EMBL" id="BMMS01000003">
    <property type="protein sequence ID" value="GGO82617.1"/>
    <property type="molecule type" value="Genomic_DNA"/>
</dbReference>
<comment type="subcellular location">
    <subcellularLocation>
        <location evidence="1 8">Cell membrane</location>
        <topology evidence="1 8">Multi-pass membrane protein</topology>
    </subcellularLocation>
</comment>
<comment type="similarity">
    <text evidence="2">Belongs to the binding-protein-dependent transport system permease family. CysTW subfamily.</text>
</comment>
<dbReference type="CDD" id="cd06261">
    <property type="entry name" value="TM_PBP2"/>
    <property type="match status" value="1"/>
</dbReference>
<keyword evidence="5 8" id="KW-0812">Transmembrane</keyword>
<dbReference type="InterPro" id="IPR051322">
    <property type="entry name" value="AA_ABC_Transporter_Permease"/>
</dbReference>
<dbReference type="Proteomes" id="UP000641932">
    <property type="component" value="Unassembled WGS sequence"/>
</dbReference>
<dbReference type="NCBIfam" id="NF008049">
    <property type="entry name" value="PRK10782.1"/>
    <property type="match status" value="1"/>
</dbReference>
<dbReference type="PANTHER" id="PTHR30450:SF1">
    <property type="entry name" value="D-METHIONINE TRANSPORT SYSTEM PERMEASE PROTEIN METI-RELATED"/>
    <property type="match status" value="1"/>
</dbReference>
<feature type="transmembrane region" description="Helical" evidence="8">
    <location>
        <begin position="188"/>
        <end position="208"/>
    </location>
</feature>
<evidence type="ECO:0000256" key="3">
    <source>
        <dbReference type="ARBA" id="ARBA00022448"/>
    </source>
</evidence>
<organism evidence="11 12">
    <name type="scientific">Wenjunlia tyrosinilytica</name>
    <dbReference type="NCBI Taxonomy" id="1544741"/>
    <lineage>
        <taxon>Bacteria</taxon>
        <taxon>Bacillati</taxon>
        <taxon>Actinomycetota</taxon>
        <taxon>Actinomycetes</taxon>
        <taxon>Kitasatosporales</taxon>
        <taxon>Streptomycetaceae</taxon>
        <taxon>Wenjunlia</taxon>
    </lineage>
</organism>
<gene>
    <name evidence="11" type="ORF">GCM10012280_09640</name>
</gene>
<evidence type="ECO:0000259" key="10">
    <source>
        <dbReference type="PROSITE" id="PS50928"/>
    </source>
</evidence>
<dbReference type="Gene3D" id="1.10.3720.10">
    <property type="entry name" value="MetI-like"/>
    <property type="match status" value="1"/>
</dbReference>
<feature type="region of interest" description="Disordered" evidence="9">
    <location>
        <begin position="234"/>
        <end position="254"/>
    </location>
</feature>
<evidence type="ECO:0000313" key="12">
    <source>
        <dbReference type="Proteomes" id="UP000641932"/>
    </source>
</evidence>
<feature type="transmembrane region" description="Helical" evidence="8">
    <location>
        <begin position="20"/>
        <end position="41"/>
    </location>
</feature>
<keyword evidence="7 8" id="KW-0472">Membrane</keyword>
<reference evidence="11" key="1">
    <citation type="journal article" date="2014" name="Int. J. Syst. Evol. Microbiol.">
        <title>Complete genome sequence of Corynebacterium casei LMG S-19264T (=DSM 44701T), isolated from a smear-ripened cheese.</title>
        <authorList>
            <consortium name="US DOE Joint Genome Institute (JGI-PGF)"/>
            <person name="Walter F."/>
            <person name="Albersmeier A."/>
            <person name="Kalinowski J."/>
            <person name="Ruckert C."/>
        </authorList>
    </citation>
    <scope>NUCLEOTIDE SEQUENCE</scope>
    <source>
        <strain evidence="11">CGMCC 4.7201</strain>
    </source>
</reference>
<accession>A0A918DSX6</accession>
<evidence type="ECO:0000256" key="7">
    <source>
        <dbReference type="ARBA" id="ARBA00023136"/>
    </source>
</evidence>
<evidence type="ECO:0000313" key="11">
    <source>
        <dbReference type="EMBL" id="GGO82617.1"/>
    </source>
</evidence>
<dbReference type="GO" id="GO:0048473">
    <property type="term" value="P:D-methionine transmembrane transport"/>
    <property type="evidence" value="ECO:0007669"/>
    <property type="project" value="TreeGrafter"/>
</dbReference>
<dbReference type="AlphaFoldDB" id="A0A918DSX6"/>
<dbReference type="InterPro" id="IPR035906">
    <property type="entry name" value="MetI-like_sf"/>
</dbReference>
<evidence type="ECO:0000256" key="4">
    <source>
        <dbReference type="ARBA" id="ARBA00022475"/>
    </source>
</evidence>
<keyword evidence="6 8" id="KW-1133">Transmembrane helix</keyword>
<evidence type="ECO:0000256" key="6">
    <source>
        <dbReference type="ARBA" id="ARBA00022989"/>
    </source>
</evidence>
<evidence type="ECO:0000256" key="1">
    <source>
        <dbReference type="ARBA" id="ARBA00004651"/>
    </source>
</evidence>
<dbReference type="RefSeq" id="WP_189130240.1">
    <property type="nucleotide sequence ID" value="NZ_BMMS01000003.1"/>
</dbReference>
<feature type="domain" description="ABC transmembrane type-1" evidence="10">
    <location>
        <begin position="14"/>
        <end position="208"/>
    </location>
</feature>
<reference evidence="11" key="2">
    <citation type="submission" date="2020-09" db="EMBL/GenBank/DDBJ databases">
        <authorList>
            <person name="Sun Q."/>
            <person name="Zhou Y."/>
        </authorList>
    </citation>
    <scope>NUCLEOTIDE SEQUENCE</scope>
    <source>
        <strain evidence="11">CGMCC 4.7201</strain>
    </source>
</reference>
<sequence length="254" mass="26344">MTWDEMRPLLTQACSETFQMVGWSALIAVAAGLPIGVLLVLTDRGGLLQNPPVNKVLGAVVNIGRSLPFLILMVALMTFTRWVVGTTIGVEAAVVPLSIGALPFFARLVETSVRGVDHGLVEAVQSMGGSTWTIVRKVLVPEALPSVISGVTTTVIALLGYSAMAGSVGAGGLGDLAIRYGYQRFETGLMNVTVLVLVVVVTAVQLLGDLAARAVDKRGRGSTSGPRLRLLRTPARATAATSSSATASSATETS</sequence>
<keyword evidence="12" id="KW-1185">Reference proteome</keyword>
<proteinExistence type="inferred from homology"/>
<evidence type="ECO:0000256" key="8">
    <source>
        <dbReference type="RuleBase" id="RU363032"/>
    </source>
</evidence>
<protein>
    <submittedName>
        <fullName evidence="11">ABC transporter permease</fullName>
    </submittedName>
</protein>
<dbReference type="GO" id="GO:0005886">
    <property type="term" value="C:plasma membrane"/>
    <property type="evidence" value="ECO:0007669"/>
    <property type="project" value="UniProtKB-SubCell"/>
</dbReference>
<feature type="compositionally biased region" description="Low complexity" evidence="9">
    <location>
        <begin position="237"/>
        <end position="254"/>
    </location>
</feature>
<dbReference type="SUPFAM" id="SSF161098">
    <property type="entry name" value="MetI-like"/>
    <property type="match status" value="1"/>
</dbReference>
<keyword evidence="4" id="KW-1003">Cell membrane</keyword>
<dbReference type="Pfam" id="PF00528">
    <property type="entry name" value="BPD_transp_1"/>
    <property type="match status" value="1"/>
</dbReference>
<dbReference type="FunFam" id="1.10.3720.10:FF:000002">
    <property type="entry name" value="D-methionine ABC transporter permease MetI"/>
    <property type="match status" value="1"/>
</dbReference>
<dbReference type="InterPro" id="IPR000515">
    <property type="entry name" value="MetI-like"/>
</dbReference>
<feature type="transmembrane region" description="Helical" evidence="8">
    <location>
        <begin position="53"/>
        <end position="76"/>
    </location>
</feature>
<comment type="caution">
    <text evidence="11">The sequence shown here is derived from an EMBL/GenBank/DDBJ whole genome shotgun (WGS) entry which is preliminary data.</text>
</comment>